<sequence>FHKETLQIWTNLQRFFGTKLSFSTSYLPQTIGLSESMIQTLEDMTRRFCAYGLEVKDSDFFTHYWCTLIISLELEYNTSVHSSTGQTPSMLGEGWNPRLPAAILRKDLI</sequence>
<dbReference type="OrthoDB" id="2273864at2759"/>
<feature type="non-terminal residue" evidence="3">
    <location>
        <position position="1"/>
    </location>
</feature>
<proteinExistence type="predicted"/>
<gene>
    <name evidence="3" type="ORF">O181_065294</name>
</gene>
<dbReference type="EMBL" id="AVOT02031918">
    <property type="protein sequence ID" value="MBW0525579.1"/>
    <property type="molecule type" value="Genomic_DNA"/>
</dbReference>
<evidence type="ECO:0000259" key="2">
    <source>
        <dbReference type="PROSITE" id="PS50994"/>
    </source>
</evidence>
<name>A0A9Q3I4E6_9BASI</name>
<feature type="domain" description="Integrase catalytic" evidence="2">
    <location>
        <begin position="1"/>
        <end position="96"/>
    </location>
</feature>
<organism evidence="3 4">
    <name type="scientific">Austropuccinia psidii MF-1</name>
    <dbReference type="NCBI Taxonomy" id="1389203"/>
    <lineage>
        <taxon>Eukaryota</taxon>
        <taxon>Fungi</taxon>
        <taxon>Dikarya</taxon>
        <taxon>Basidiomycota</taxon>
        <taxon>Pucciniomycotina</taxon>
        <taxon>Pucciniomycetes</taxon>
        <taxon>Pucciniales</taxon>
        <taxon>Sphaerophragmiaceae</taxon>
        <taxon>Austropuccinia</taxon>
    </lineage>
</organism>
<protein>
    <recommendedName>
        <fullName evidence="2">Integrase catalytic domain-containing protein</fullName>
    </recommendedName>
</protein>
<keyword evidence="1" id="KW-0694">RNA-binding</keyword>
<comment type="caution">
    <text evidence="3">The sequence shown here is derived from an EMBL/GenBank/DDBJ whole genome shotgun (WGS) entry which is preliminary data.</text>
</comment>
<dbReference type="GO" id="GO:0003723">
    <property type="term" value="F:RNA binding"/>
    <property type="evidence" value="ECO:0007669"/>
    <property type="project" value="UniProtKB-KW"/>
</dbReference>
<dbReference type="SUPFAM" id="SSF53098">
    <property type="entry name" value="Ribonuclease H-like"/>
    <property type="match status" value="1"/>
</dbReference>
<dbReference type="GO" id="GO:0005634">
    <property type="term" value="C:nucleus"/>
    <property type="evidence" value="ECO:0007669"/>
    <property type="project" value="UniProtKB-ARBA"/>
</dbReference>
<dbReference type="Gene3D" id="3.30.420.10">
    <property type="entry name" value="Ribonuclease H-like superfamily/Ribonuclease H"/>
    <property type="match status" value="1"/>
</dbReference>
<keyword evidence="4" id="KW-1185">Reference proteome</keyword>
<dbReference type="InterPro" id="IPR036397">
    <property type="entry name" value="RNaseH_sf"/>
</dbReference>
<accession>A0A9Q3I4E6</accession>
<dbReference type="InterPro" id="IPR012337">
    <property type="entry name" value="RNaseH-like_sf"/>
</dbReference>
<dbReference type="GO" id="GO:0015074">
    <property type="term" value="P:DNA integration"/>
    <property type="evidence" value="ECO:0007669"/>
    <property type="project" value="InterPro"/>
</dbReference>
<evidence type="ECO:0000256" key="1">
    <source>
        <dbReference type="ARBA" id="ARBA00022884"/>
    </source>
</evidence>
<reference evidence="3" key="1">
    <citation type="submission" date="2021-03" db="EMBL/GenBank/DDBJ databases">
        <title>Draft genome sequence of rust myrtle Austropuccinia psidii MF-1, a brazilian biotype.</title>
        <authorList>
            <person name="Quecine M.C."/>
            <person name="Pachon D.M.R."/>
            <person name="Bonatelli M.L."/>
            <person name="Correr F.H."/>
            <person name="Franceschini L.M."/>
            <person name="Leite T.F."/>
            <person name="Margarido G.R.A."/>
            <person name="Almeida C.A."/>
            <person name="Ferrarezi J.A."/>
            <person name="Labate C.A."/>
        </authorList>
    </citation>
    <scope>NUCLEOTIDE SEQUENCE</scope>
    <source>
        <strain evidence="3">MF-1</strain>
    </source>
</reference>
<evidence type="ECO:0000313" key="4">
    <source>
        <dbReference type="Proteomes" id="UP000765509"/>
    </source>
</evidence>
<dbReference type="Proteomes" id="UP000765509">
    <property type="component" value="Unassembled WGS sequence"/>
</dbReference>
<dbReference type="AlphaFoldDB" id="A0A9Q3I4E6"/>
<dbReference type="InterPro" id="IPR001584">
    <property type="entry name" value="Integrase_cat-core"/>
</dbReference>
<evidence type="ECO:0000313" key="3">
    <source>
        <dbReference type="EMBL" id="MBW0525579.1"/>
    </source>
</evidence>
<dbReference type="PROSITE" id="PS50994">
    <property type="entry name" value="INTEGRASE"/>
    <property type="match status" value="1"/>
</dbReference>